<dbReference type="GO" id="GO:0004467">
    <property type="term" value="F:long-chain fatty acid-CoA ligase activity"/>
    <property type="evidence" value="ECO:0007669"/>
    <property type="project" value="TreeGrafter"/>
</dbReference>
<dbReference type="InterPro" id="IPR000873">
    <property type="entry name" value="AMP-dep_synth/lig_dom"/>
</dbReference>
<evidence type="ECO:0000256" key="1">
    <source>
        <dbReference type="ARBA" id="ARBA00006432"/>
    </source>
</evidence>
<keyword evidence="4" id="KW-0067">ATP-binding</keyword>
<dbReference type="Gene3D" id="3.40.50.12780">
    <property type="entry name" value="N-terminal domain of ligase-like"/>
    <property type="match status" value="1"/>
</dbReference>
<reference evidence="7" key="1">
    <citation type="submission" date="2020-07" db="EMBL/GenBank/DDBJ databases">
        <title>Huge and variable diversity of episymbiotic CPR bacteria and DPANN archaea in groundwater ecosystems.</title>
        <authorList>
            <person name="He C.Y."/>
            <person name="Keren R."/>
            <person name="Whittaker M."/>
            <person name="Farag I.F."/>
            <person name="Doudna J."/>
            <person name="Cate J.H.D."/>
            <person name="Banfield J.F."/>
        </authorList>
    </citation>
    <scope>NUCLEOTIDE SEQUENCE</scope>
    <source>
        <strain evidence="7">NC_groundwater_1482_Ag_S-0.65um_47_24</strain>
    </source>
</reference>
<evidence type="ECO:0000313" key="7">
    <source>
        <dbReference type="EMBL" id="MBI4596524.1"/>
    </source>
</evidence>
<dbReference type="InterPro" id="IPR045851">
    <property type="entry name" value="AMP-bd_C_sf"/>
</dbReference>
<dbReference type="Proteomes" id="UP000772181">
    <property type="component" value="Unassembled WGS sequence"/>
</dbReference>
<proteinExistence type="inferred from homology"/>
<dbReference type="InterPro" id="IPR020845">
    <property type="entry name" value="AMP-binding_CS"/>
</dbReference>
<dbReference type="Pfam" id="PF13193">
    <property type="entry name" value="AMP-binding_C"/>
    <property type="match status" value="1"/>
</dbReference>
<protein>
    <submittedName>
        <fullName evidence="7">Long-chain-acyl-CoA synthetase</fullName>
    </submittedName>
</protein>
<dbReference type="PANTHER" id="PTHR43107:SF15">
    <property type="entry name" value="FATTY ACID TRANSPORT PROTEIN 3, ISOFORM A"/>
    <property type="match status" value="1"/>
</dbReference>
<organism evidence="7 8">
    <name type="scientific">Tectimicrobiota bacterium</name>
    <dbReference type="NCBI Taxonomy" id="2528274"/>
    <lineage>
        <taxon>Bacteria</taxon>
        <taxon>Pseudomonadati</taxon>
        <taxon>Nitrospinota/Tectimicrobiota group</taxon>
        <taxon>Candidatus Tectimicrobiota</taxon>
    </lineage>
</organism>
<dbReference type="FunFam" id="3.30.300.30:FF:000002">
    <property type="entry name" value="Long-chain fatty acid transport protein 1"/>
    <property type="match status" value="1"/>
</dbReference>
<dbReference type="GO" id="GO:0005886">
    <property type="term" value="C:plasma membrane"/>
    <property type="evidence" value="ECO:0007669"/>
    <property type="project" value="TreeGrafter"/>
</dbReference>
<evidence type="ECO:0000259" key="5">
    <source>
        <dbReference type="Pfam" id="PF00501"/>
    </source>
</evidence>
<sequence>MANSTQARKQEVLRFTDLLPGLLSISWRLPSIISTMRGLLSFSNDSLMSMGTVLERNAVQYAHNTAILYENVRYTHRELNESVNRYAHYLMSQGFQKGDVAVVLVDNRPELLMIIGAISKIGGTSSLINPNHRGHVLVHSINLTRGKFFIVGEELLEAFEEVKPGLQLTGEDKLCFQPEHDRCPAPSGYVNFSQVLQGQSAANPPTTGQVRLGDPFAYVFTSGTTGLPKASIQTHRRWFSCQYWFGKIVLNMKTSDVHYCALPFCHSNALNVSWGATSAKGTALAIRRKFSASHFLEDVRKFKANSFIYIGELCRYLLNQPPKPDDADNPLVSCLGNGLRPEIWKEFKKRFGISRVHELYGAAEGTLIFTNLLNVDCTVGMCLTPFAIVKYDLDADEPVRDEKGFMVRVSPGEKGLILGEVSDSLPFAGYSDKDATQRKLLRNVFKQGDCWFNFGDLVLNQGYKHIQFVDRLGDTYRWKGENVSTTEVESVVNTLPQVSECTAYGVKVPGADGRAGMLAIIPLTSPEDFDLQALTDLVRNTLPSYAVPKFLRLKTEFETTGTHKIKKTSLRDEGFDPNKMSDPLYVLLPDGTKYQPLTRRVYEEIEGGVHRF</sequence>
<dbReference type="PANTHER" id="PTHR43107">
    <property type="entry name" value="LONG-CHAIN FATTY ACID TRANSPORT PROTEIN"/>
    <property type="match status" value="1"/>
</dbReference>
<keyword evidence="2" id="KW-0436">Ligase</keyword>
<evidence type="ECO:0000256" key="2">
    <source>
        <dbReference type="ARBA" id="ARBA00022598"/>
    </source>
</evidence>
<dbReference type="PROSITE" id="PS00455">
    <property type="entry name" value="AMP_BINDING"/>
    <property type="match status" value="1"/>
</dbReference>
<comment type="similarity">
    <text evidence="1">Belongs to the ATP-dependent AMP-binding enzyme family.</text>
</comment>
<evidence type="ECO:0000256" key="3">
    <source>
        <dbReference type="ARBA" id="ARBA00022741"/>
    </source>
</evidence>
<dbReference type="InterPro" id="IPR042099">
    <property type="entry name" value="ANL_N_sf"/>
</dbReference>
<dbReference type="SUPFAM" id="SSF56801">
    <property type="entry name" value="Acetyl-CoA synthetase-like"/>
    <property type="match status" value="1"/>
</dbReference>
<gene>
    <name evidence="7" type="ORF">HY730_09165</name>
</gene>
<dbReference type="InterPro" id="IPR025110">
    <property type="entry name" value="AMP-bd_C"/>
</dbReference>
<keyword evidence="3" id="KW-0547">Nucleotide-binding</keyword>
<dbReference type="AlphaFoldDB" id="A0A933GPL7"/>
<dbReference type="GO" id="GO:0005524">
    <property type="term" value="F:ATP binding"/>
    <property type="evidence" value="ECO:0007669"/>
    <property type="project" value="UniProtKB-KW"/>
</dbReference>
<dbReference type="GO" id="GO:0005324">
    <property type="term" value="F:long-chain fatty acid transmembrane transporter activity"/>
    <property type="evidence" value="ECO:0007669"/>
    <property type="project" value="TreeGrafter"/>
</dbReference>
<feature type="domain" description="AMP-dependent synthetase/ligase" evidence="5">
    <location>
        <begin position="54"/>
        <end position="399"/>
    </location>
</feature>
<dbReference type="Pfam" id="PF00501">
    <property type="entry name" value="AMP-binding"/>
    <property type="match status" value="1"/>
</dbReference>
<name>A0A933GPL7_UNCTE</name>
<dbReference type="EMBL" id="JACQWF010000400">
    <property type="protein sequence ID" value="MBI4596524.1"/>
    <property type="molecule type" value="Genomic_DNA"/>
</dbReference>
<dbReference type="NCBIfam" id="NF006134">
    <property type="entry name" value="PRK08279.1"/>
    <property type="match status" value="1"/>
</dbReference>
<evidence type="ECO:0000313" key="8">
    <source>
        <dbReference type="Proteomes" id="UP000772181"/>
    </source>
</evidence>
<accession>A0A933GPL7</accession>
<evidence type="ECO:0000256" key="4">
    <source>
        <dbReference type="ARBA" id="ARBA00022840"/>
    </source>
</evidence>
<comment type="caution">
    <text evidence="7">The sequence shown here is derived from an EMBL/GenBank/DDBJ whole genome shotgun (WGS) entry which is preliminary data.</text>
</comment>
<dbReference type="Gene3D" id="3.30.300.30">
    <property type="match status" value="1"/>
</dbReference>
<feature type="domain" description="AMP-binding enzyme C-terminal" evidence="6">
    <location>
        <begin position="487"/>
        <end position="564"/>
    </location>
</feature>
<evidence type="ECO:0000259" key="6">
    <source>
        <dbReference type="Pfam" id="PF13193"/>
    </source>
</evidence>
<dbReference type="GO" id="GO:0044539">
    <property type="term" value="P:long-chain fatty acid import into cell"/>
    <property type="evidence" value="ECO:0007669"/>
    <property type="project" value="TreeGrafter"/>
</dbReference>